<name>A0AAV0PUZ8_9ROSI</name>
<organism evidence="2 3">
    <name type="scientific">Linum tenue</name>
    <dbReference type="NCBI Taxonomy" id="586396"/>
    <lineage>
        <taxon>Eukaryota</taxon>
        <taxon>Viridiplantae</taxon>
        <taxon>Streptophyta</taxon>
        <taxon>Embryophyta</taxon>
        <taxon>Tracheophyta</taxon>
        <taxon>Spermatophyta</taxon>
        <taxon>Magnoliopsida</taxon>
        <taxon>eudicotyledons</taxon>
        <taxon>Gunneridae</taxon>
        <taxon>Pentapetalae</taxon>
        <taxon>rosids</taxon>
        <taxon>fabids</taxon>
        <taxon>Malpighiales</taxon>
        <taxon>Linaceae</taxon>
        <taxon>Linum</taxon>
    </lineage>
</organism>
<evidence type="ECO:0000313" key="2">
    <source>
        <dbReference type="EMBL" id="CAI0474929.1"/>
    </source>
</evidence>
<accession>A0AAV0PUZ8</accession>
<dbReference type="EMBL" id="CAMGYJ010000009">
    <property type="protein sequence ID" value="CAI0474929.1"/>
    <property type="molecule type" value="Genomic_DNA"/>
</dbReference>
<feature type="compositionally biased region" description="Low complexity" evidence="1">
    <location>
        <begin position="23"/>
        <end position="38"/>
    </location>
</feature>
<reference evidence="2" key="1">
    <citation type="submission" date="2022-08" db="EMBL/GenBank/DDBJ databases">
        <authorList>
            <person name="Gutierrez-Valencia J."/>
        </authorList>
    </citation>
    <scope>NUCLEOTIDE SEQUENCE</scope>
</reference>
<protein>
    <submittedName>
        <fullName evidence="2">Uncharacterized protein</fullName>
    </submittedName>
</protein>
<dbReference type="AlphaFoldDB" id="A0AAV0PUZ8"/>
<keyword evidence="3" id="KW-1185">Reference proteome</keyword>
<comment type="caution">
    <text evidence="2">The sequence shown here is derived from an EMBL/GenBank/DDBJ whole genome shotgun (WGS) entry which is preliminary data.</text>
</comment>
<dbReference type="Proteomes" id="UP001154282">
    <property type="component" value="Unassembled WGS sequence"/>
</dbReference>
<sequence length="160" mass="18366">MFAASTIRTDGESWRAARRQSRSLRSSSTRPTTEPARSGPQNPATSGPRWRSASPMLMSMLHTRERWRTELRRLARRRTRSGRRELVTCVISTVTWSEWGATSPNRRNDARETSDRSSEFCKCSYLCTFLLQKFVVNYMGALCSQSQFLEELCSLALLFS</sequence>
<proteinExistence type="predicted"/>
<gene>
    <name evidence="2" type="ORF">LITE_LOCUS40258</name>
</gene>
<evidence type="ECO:0000256" key="1">
    <source>
        <dbReference type="SAM" id="MobiDB-lite"/>
    </source>
</evidence>
<evidence type="ECO:0000313" key="3">
    <source>
        <dbReference type="Proteomes" id="UP001154282"/>
    </source>
</evidence>
<feature type="region of interest" description="Disordered" evidence="1">
    <location>
        <begin position="1"/>
        <end position="55"/>
    </location>
</feature>